<gene>
    <name evidence="3" type="ORF">FB45DRAFT_1063263</name>
</gene>
<feature type="compositionally biased region" description="Polar residues" evidence="2">
    <location>
        <begin position="255"/>
        <end position="268"/>
    </location>
</feature>
<feature type="coiled-coil region" evidence="1">
    <location>
        <begin position="119"/>
        <end position="153"/>
    </location>
</feature>
<reference evidence="3" key="1">
    <citation type="submission" date="2023-03" db="EMBL/GenBank/DDBJ databases">
        <title>Massive genome expansion in bonnet fungi (Mycena s.s.) driven by repeated elements and novel gene families across ecological guilds.</title>
        <authorList>
            <consortium name="Lawrence Berkeley National Laboratory"/>
            <person name="Harder C.B."/>
            <person name="Miyauchi S."/>
            <person name="Viragh M."/>
            <person name="Kuo A."/>
            <person name="Thoen E."/>
            <person name="Andreopoulos B."/>
            <person name="Lu D."/>
            <person name="Skrede I."/>
            <person name="Drula E."/>
            <person name="Henrissat B."/>
            <person name="Morin E."/>
            <person name="Kohler A."/>
            <person name="Barry K."/>
            <person name="LaButti K."/>
            <person name="Morin E."/>
            <person name="Salamov A."/>
            <person name="Lipzen A."/>
            <person name="Mereny Z."/>
            <person name="Hegedus B."/>
            <person name="Baldrian P."/>
            <person name="Stursova M."/>
            <person name="Weitz H."/>
            <person name="Taylor A."/>
            <person name="Grigoriev I.V."/>
            <person name="Nagy L.G."/>
            <person name="Martin F."/>
            <person name="Kauserud H."/>
        </authorList>
    </citation>
    <scope>NUCLEOTIDE SEQUENCE</scope>
    <source>
        <strain evidence="3">9284</strain>
    </source>
</reference>
<keyword evidence="1" id="KW-0175">Coiled coil</keyword>
<evidence type="ECO:0000256" key="2">
    <source>
        <dbReference type="SAM" id="MobiDB-lite"/>
    </source>
</evidence>
<name>A0AAD7BEW6_9AGAR</name>
<feature type="compositionally biased region" description="Low complexity" evidence="2">
    <location>
        <begin position="333"/>
        <end position="348"/>
    </location>
</feature>
<feature type="compositionally biased region" description="Polar residues" evidence="2">
    <location>
        <begin position="373"/>
        <end position="387"/>
    </location>
</feature>
<feature type="compositionally biased region" description="Low complexity" evidence="2">
    <location>
        <begin position="408"/>
        <end position="422"/>
    </location>
</feature>
<sequence length="475" mass="49689">MARDALAIGEQPPVLTQGTNASRNSKRSRPPSDDPEPRKKPRVRLIVRPPADMVIPAPPETPVTKSPRRSSKSKKLLQQQAVVIAHLDSQLDKLSSSLDCASTSSSIQTAQLAVAWTTISQLQSQVSQYGQEIERLREENDRLGVELQRANTELSGSPPTGLELVQRSNPIAQSHMALDPGLMGFMREVFAHVKTCNDQRHEAQSVAMEAKAQLAAAQQRSEIGNYQRLLADRPDPAIGDRIKALEDGIAALKATATQNAPTMETTTQGGEGRSRSGEQPQLLSLNWAVIPPAPPQSSLSPTAPSTAITTSANASGPSPAPPPSQGPDWLNITPSHSPASAASATANSVDRGFKSGELRLPVGGLGSGRGGAKTSSSAGPRNANSSAAPKAGTPVVGGTKPKPTQKPVGQVGSTTSNSGVTSRRAIPSTTAVSPRAGQLNSTSTRPTPTPTPTPIPGWIARQDAAAKLRTALKRP</sequence>
<evidence type="ECO:0000313" key="4">
    <source>
        <dbReference type="Proteomes" id="UP001221142"/>
    </source>
</evidence>
<organism evidence="3 4">
    <name type="scientific">Roridomyces roridus</name>
    <dbReference type="NCBI Taxonomy" id="1738132"/>
    <lineage>
        <taxon>Eukaryota</taxon>
        <taxon>Fungi</taxon>
        <taxon>Dikarya</taxon>
        <taxon>Basidiomycota</taxon>
        <taxon>Agaricomycotina</taxon>
        <taxon>Agaricomycetes</taxon>
        <taxon>Agaricomycetidae</taxon>
        <taxon>Agaricales</taxon>
        <taxon>Marasmiineae</taxon>
        <taxon>Mycenaceae</taxon>
        <taxon>Roridomyces</taxon>
    </lineage>
</organism>
<evidence type="ECO:0000313" key="3">
    <source>
        <dbReference type="EMBL" id="KAJ7618658.1"/>
    </source>
</evidence>
<feature type="compositionally biased region" description="Basic residues" evidence="2">
    <location>
        <begin position="66"/>
        <end position="75"/>
    </location>
</feature>
<dbReference type="AlphaFoldDB" id="A0AAD7BEW6"/>
<feature type="region of interest" description="Disordered" evidence="2">
    <location>
        <begin position="255"/>
        <end position="459"/>
    </location>
</feature>
<accession>A0AAD7BEW6</accession>
<feature type="region of interest" description="Disordered" evidence="2">
    <location>
        <begin position="1"/>
        <end position="77"/>
    </location>
</feature>
<feature type="compositionally biased region" description="Low complexity" evidence="2">
    <location>
        <begin position="296"/>
        <end position="317"/>
    </location>
</feature>
<comment type="caution">
    <text evidence="3">The sequence shown here is derived from an EMBL/GenBank/DDBJ whole genome shotgun (WGS) entry which is preliminary data.</text>
</comment>
<dbReference type="EMBL" id="JARKIF010000019">
    <property type="protein sequence ID" value="KAJ7618658.1"/>
    <property type="molecule type" value="Genomic_DNA"/>
</dbReference>
<proteinExistence type="predicted"/>
<keyword evidence="4" id="KW-1185">Reference proteome</keyword>
<protein>
    <submittedName>
        <fullName evidence="3">Uncharacterized protein</fullName>
    </submittedName>
</protein>
<dbReference type="Proteomes" id="UP001221142">
    <property type="component" value="Unassembled WGS sequence"/>
</dbReference>
<evidence type="ECO:0000256" key="1">
    <source>
        <dbReference type="SAM" id="Coils"/>
    </source>
</evidence>